<protein>
    <submittedName>
        <fullName evidence="2">Uncharacterized protein</fullName>
    </submittedName>
</protein>
<feature type="transmembrane region" description="Helical" evidence="1">
    <location>
        <begin position="46"/>
        <end position="64"/>
    </location>
</feature>
<reference evidence="2" key="1">
    <citation type="submission" date="2023-07" db="EMBL/GenBank/DDBJ databases">
        <authorList>
            <person name="Kim M.K."/>
        </authorList>
    </citation>
    <scope>NUCLEOTIDE SEQUENCE</scope>
    <source>
        <strain evidence="2">CA1-15</strain>
    </source>
</reference>
<keyword evidence="1" id="KW-1133">Transmembrane helix</keyword>
<accession>A0ABT9A0X6</accession>
<dbReference type="RefSeq" id="WP_304561108.1">
    <property type="nucleotide sequence ID" value="NZ_JAUQSZ010000006.1"/>
</dbReference>
<organism evidence="2 3">
    <name type="scientific">Sphingomonas immobilis</name>
    <dbReference type="NCBI Taxonomy" id="3063997"/>
    <lineage>
        <taxon>Bacteria</taxon>
        <taxon>Pseudomonadati</taxon>
        <taxon>Pseudomonadota</taxon>
        <taxon>Alphaproteobacteria</taxon>
        <taxon>Sphingomonadales</taxon>
        <taxon>Sphingomonadaceae</taxon>
        <taxon>Sphingomonas</taxon>
    </lineage>
</organism>
<keyword evidence="1" id="KW-0472">Membrane</keyword>
<evidence type="ECO:0000313" key="3">
    <source>
        <dbReference type="Proteomes" id="UP001176468"/>
    </source>
</evidence>
<name>A0ABT9A0X6_9SPHN</name>
<proteinExistence type="predicted"/>
<gene>
    <name evidence="2" type="ORF">Q5H94_09925</name>
</gene>
<dbReference type="Proteomes" id="UP001176468">
    <property type="component" value="Unassembled WGS sequence"/>
</dbReference>
<comment type="caution">
    <text evidence="2">The sequence shown here is derived from an EMBL/GenBank/DDBJ whole genome shotgun (WGS) entry which is preliminary data.</text>
</comment>
<feature type="transmembrane region" description="Helical" evidence="1">
    <location>
        <begin position="12"/>
        <end position="34"/>
    </location>
</feature>
<evidence type="ECO:0000256" key="1">
    <source>
        <dbReference type="SAM" id="Phobius"/>
    </source>
</evidence>
<evidence type="ECO:0000313" key="2">
    <source>
        <dbReference type="EMBL" id="MDO7842646.1"/>
    </source>
</evidence>
<keyword evidence="1" id="KW-0812">Transmembrane</keyword>
<keyword evidence="3" id="KW-1185">Reference proteome</keyword>
<sequence>MNGLNNEMIRRGITSMLVIMTTIIVMRVLFAGALDQPLEGAVSPENLMQALAMGMGAAIGITMFQRKAA</sequence>
<dbReference type="EMBL" id="JAUQSZ010000006">
    <property type="protein sequence ID" value="MDO7842646.1"/>
    <property type="molecule type" value="Genomic_DNA"/>
</dbReference>